<dbReference type="InterPro" id="IPR013216">
    <property type="entry name" value="Methyltransf_11"/>
</dbReference>
<dbReference type="EMBL" id="RBIG01000001">
    <property type="protein sequence ID" value="RKQ72583.1"/>
    <property type="molecule type" value="Genomic_DNA"/>
</dbReference>
<reference evidence="2 3" key="1">
    <citation type="submission" date="2018-10" db="EMBL/GenBank/DDBJ databases">
        <title>Comparative analysis of microorganisms from saline springs in Andes Mountain Range, Colombia.</title>
        <authorList>
            <person name="Rubin E."/>
        </authorList>
    </citation>
    <scope>NUCLEOTIDE SEQUENCE [LARGE SCALE GENOMIC DNA]</scope>
    <source>
        <strain evidence="2 3">USBA 36</strain>
    </source>
</reference>
<evidence type="ECO:0000259" key="1">
    <source>
        <dbReference type="Pfam" id="PF08241"/>
    </source>
</evidence>
<dbReference type="AlphaFoldDB" id="A0A420WNJ3"/>
<dbReference type="SUPFAM" id="SSF53335">
    <property type="entry name" value="S-adenosyl-L-methionine-dependent methyltransferases"/>
    <property type="match status" value="1"/>
</dbReference>
<protein>
    <submittedName>
        <fullName evidence="2">Methyltransferase family protein</fullName>
    </submittedName>
</protein>
<dbReference type="InterPro" id="IPR050508">
    <property type="entry name" value="Methyltransf_Superfamily"/>
</dbReference>
<organism evidence="2 3">
    <name type="scientific">Oceanibaculum indicum</name>
    <dbReference type="NCBI Taxonomy" id="526216"/>
    <lineage>
        <taxon>Bacteria</taxon>
        <taxon>Pseudomonadati</taxon>
        <taxon>Pseudomonadota</taxon>
        <taxon>Alphaproteobacteria</taxon>
        <taxon>Rhodospirillales</taxon>
        <taxon>Oceanibaculaceae</taxon>
        <taxon>Oceanibaculum</taxon>
    </lineage>
</organism>
<comment type="caution">
    <text evidence="2">The sequence shown here is derived from an EMBL/GenBank/DDBJ whole genome shotgun (WGS) entry which is preliminary data.</text>
</comment>
<keyword evidence="2" id="KW-0808">Transferase</keyword>
<accession>A0A420WNJ3</accession>
<dbReference type="Gene3D" id="3.40.50.150">
    <property type="entry name" value="Vaccinia Virus protein VP39"/>
    <property type="match status" value="1"/>
</dbReference>
<feature type="domain" description="Methyltransferase type 11" evidence="1">
    <location>
        <begin position="40"/>
        <end position="132"/>
    </location>
</feature>
<keyword evidence="2" id="KW-0489">Methyltransferase</keyword>
<evidence type="ECO:0000313" key="2">
    <source>
        <dbReference type="EMBL" id="RKQ72583.1"/>
    </source>
</evidence>
<dbReference type="Pfam" id="PF08241">
    <property type="entry name" value="Methyltransf_11"/>
    <property type="match status" value="1"/>
</dbReference>
<evidence type="ECO:0000313" key="3">
    <source>
        <dbReference type="Proteomes" id="UP000277424"/>
    </source>
</evidence>
<dbReference type="PANTHER" id="PTHR42912:SF93">
    <property type="entry name" value="N6-ADENOSINE-METHYLTRANSFERASE TMT1A"/>
    <property type="match status" value="1"/>
</dbReference>
<name>A0A420WNJ3_9PROT</name>
<dbReference type="CDD" id="cd02440">
    <property type="entry name" value="AdoMet_MTases"/>
    <property type="match status" value="1"/>
</dbReference>
<sequence length="242" mass="26754">MERAEYRRMAAVEDGMWWFRALRAGLAERLPHHAPVIRLLDAGCGTGGLLRHLATMRPDLDLHGLEYDPEAAHIAAAKSGARVTSGSVNAMPFPDASFDIIVSTDVLCHAGVDESSALAEFRRCLKPGGLLLLNLPAYQWMASAHDRHVHNVRRYTAGQARQRVAAAGFGPVQSGYWNSLLFPLMLLHRMLAARQKQDSDVSFFPPWQDRLFFTVTAVERGMARHGLTLPFGGSVWISATRP</sequence>
<gene>
    <name evidence="2" type="ORF">BCL74_0351</name>
</gene>
<dbReference type="Proteomes" id="UP000277424">
    <property type="component" value="Unassembled WGS sequence"/>
</dbReference>
<dbReference type="InterPro" id="IPR029063">
    <property type="entry name" value="SAM-dependent_MTases_sf"/>
</dbReference>
<dbReference type="GO" id="GO:0032259">
    <property type="term" value="P:methylation"/>
    <property type="evidence" value="ECO:0007669"/>
    <property type="project" value="UniProtKB-KW"/>
</dbReference>
<dbReference type="GO" id="GO:0008757">
    <property type="term" value="F:S-adenosylmethionine-dependent methyltransferase activity"/>
    <property type="evidence" value="ECO:0007669"/>
    <property type="project" value="InterPro"/>
</dbReference>
<dbReference type="PANTHER" id="PTHR42912">
    <property type="entry name" value="METHYLTRANSFERASE"/>
    <property type="match status" value="1"/>
</dbReference>
<proteinExistence type="predicted"/>